<evidence type="ECO:0000259" key="5">
    <source>
        <dbReference type="Pfam" id="PF13102"/>
    </source>
</evidence>
<dbReference type="PANTHER" id="PTHR30349:SF64">
    <property type="entry name" value="PROPHAGE INTEGRASE INTD-RELATED"/>
    <property type="match status" value="1"/>
</dbReference>
<dbReference type="InterPro" id="IPR002104">
    <property type="entry name" value="Integrase_catalytic"/>
</dbReference>
<dbReference type="InterPro" id="IPR010998">
    <property type="entry name" value="Integrase_recombinase_N"/>
</dbReference>
<dbReference type="Proteomes" id="UP000820977">
    <property type="component" value="Unassembled WGS sequence"/>
</dbReference>
<gene>
    <name evidence="6" type="ORF">HPS54_08555</name>
</gene>
<feature type="domain" description="Tyr recombinase" evidence="4">
    <location>
        <begin position="316"/>
        <end position="385"/>
    </location>
</feature>
<dbReference type="InterPro" id="IPR025269">
    <property type="entry name" value="SAM-like_dom"/>
</dbReference>
<dbReference type="Pfam" id="PF13102">
    <property type="entry name" value="Phage_int_SAM_5"/>
    <property type="match status" value="1"/>
</dbReference>
<dbReference type="InterPro" id="IPR011010">
    <property type="entry name" value="DNA_brk_join_enz"/>
</dbReference>
<evidence type="ECO:0000313" key="7">
    <source>
        <dbReference type="Proteomes" id="UP000820977"/>
    </source>
</evidence>
<name>A0ABX2B224_9BACT</name>
<feature type="domain" description="Phage integrase SAM-like" evidence="5">
    <location>
        <begin position="114"/>
        <end position="201"/>
    </location>
</feature>
<dbReference type="PANTHER" id="PTHR30349">
    <property type="entry name" value="PHAGE INTEGRASE-RELATED"/>
    <property type="match status" value="1"/>
</dbReference>
<organism evidence="6 7">
    <name type="scientific">Xylanibacter caecicola</name>
    <dbReference type="NCBI Taxonomy" id="2736294"/>
    <lineage>
        <taxon>Bacteria</taxon>
        <taxon>Pseudomonadati</taxon>
        <taxon>Bacteroidota</taxon>
        <taxon>Bacteroidia</taxon>
        <taxon>Bacteroidales</taxon>
        <taxon>Prevotellaceae</taxon>
        <taxon>Xylanibacter</taxon>
    </lineage>
</organism>
<evidence type="ECO:0000313" key="6">
    <source>
        <dbReference type="EMBL" id="NPE25561.1"/>
    </source>
</evidence>
<keyword evidence="3" id="KW-0233">DNA recombination</keyword>
<dbReference type="Gene3D" id="1.10.150.130">
    <property type="match status" value="1"/>
</dbReference>
<dbReference type="InterPro" id="IPR013762">
    <property type="entry name" value="Integrase-like_cat_sf"/>
</dbReference>
<comment type="similarity">
    <text evidence="1">Belongs to the 'phage' integrase family.</text>
</comment>
<protein>
    <submittedName>
        <fullName evidence="6">Site-specific integrase</fullName>
    </submittedName>
</protein>
<dbReference type="EMBL" id="JABKKJ010000013">
    <property type="protein sequence ID" value="NPE25561.1"/>
    <property type="molecule type" value="Genomic_DNA"/>
</dbReference>
<keyword evidence="7" id="KW-1185">Reference proteome</keyword>
<evidence type="ECO:0000259" key="4">
    <source>
        <dbReference type="Pfam" id="PF00589"/>
    </source>
</evidence>
<evidence type="ECO:0000256" key="2">
    <source>
        <dbReference type="ARBA" id="ARBA00023125"/>
    </source>
</evidence>
<reference evidence="6 7" key="1">
    <citation type="submission" date="2020-05" db="EMBL/GenBank/DDBJ databases">
        <title>Distinct polysaccharide utilization as determinants for interspecies competition between intestinal Prevotella spp.</title>
        <authorList>
            <person name="Galvez E.J.C."/>
            <person name="Iljazovic A."/>
            <person name="Strowig T."/>
        </authorList>
    </citation>
    <scope>NUCLEOTIDE SEQUENCE [LARGE SCALE GENOMIC DNA]</scope>
    <source>
        <strain evidence="6 7">PCHR</strain>
    </source>
</reference>
<dbReference type="CDD" id="cd01185">
    <property type="entry name" value="INTN1_C_like"/>
    <property type="match status" value="1"/>
</dbReference>
<sequence length="462" mass="53649">METLRTRLKTCSGNRTEGIVCYKIMHNNTSGTIRTSYRIRTDEWDRRTEMPRATTHNNERTEYINRVRKSIETDIKLIGSIMQQLDKMGKGFGADDIVSMFRNSNDEHCIYGLMNATANSLQRAGRTRTAETYLSAMRSFMRFAGNRKILPGEIDNNMMMQYETYLKSKGVCRNTSSFYMRILRATYNRAVEKGLVKKQHPFKRVYTGVEKTMKRAVTMQTIRRIKNVELPDEPSLKLARDMFMFSFYTRGMSFIDMAFLRKDDLKNGLLSYRRRKTGQRLYIKWEQCMQDIVDMYPSNTNGYMLPIITEKTDVTRQYRNVQHLINNKLKQIMTATGCEQPLTMYVARHSWASIAHSRHIPLSVICECMGHDSEATTRIYLASLDTSETDKANKKILDELQNSDGLFTVFKLFLITLHPSIHLLSRDGQSGGTNFQLGSRHEIGFPRVFNKKEQIRILLPVL</sequence>
<dbReference type="RefSeq" id="WP_172345025.1">
    <property type="nucleotide sequence ID" value="NZ_JABKKJ010000013.1"/>
</dbReference>
<dbReference type="InterPro" id="IPR050090">
    <property type="entry name" value="Tyrosine_recombinase_XerCD"/>
</dbReference>
<comment type="caution">
    <text evidence="6">The sequence shown here is derived from an EMBL/GenBank/DDBJ whole genome shotgun (WGS) entry which is preliminary data.</text>
</comment>
<proteinExistence type="inferred from homology"/>
<evidence type="ECO:0000256" key="3">
    <source>
        <dbReference type="ARBA" id="ARBA00023172"/>
    </source>
</evidence>
<dbReference type="Pfam" id="PF00589">
    <property type="entry name" value="Phage_integrase"/>
    <property type="match status" value="1"/>
</dbReference>
<accession>A0ABX2B224</accession>
<evidence type="ECO:0000256" key="1">
    <source>
        <dbReference type="ARBA" id="ARBA00008857"/>
    </source>
</evidence>
<dbReference type="Gene3D" id="1.10.443.10">
    <property type="entry name" value="Intergrase catalytic core"/>
    <property type="match status" value="1"/>
</dbReference>
<keyword evidence="2" id="KW-0238">DNA-binding</keyword>
<dbReference type="SUPFAM" id="SSF56349">
    <property type="entry name" value="DNA breaking-rejoining enzymes"/>
    <property type="match status" value="1"/>
</dbReference>